<protein>
    <recommendedName>
        <fullName evidence="5">NADH dehydrogenase subunit 2</fullName>
    </recommendedName>
</protein>
<accession>A0A812DR30</accession>
<feature type="transmembrane region" description="Helical" evidence="1">
    <location>
        <begin position="81"/>
        <end position="98"/>
    </location>
</feature>
<dbReference type="EMBL" id="CAHIKZ030004140">
    <property type="protein sequence ID" value="CAE1307724.1"/>
    <property type="molecule type" value="Genomic_DNA"/>
</dbReference>
<keyword evidence="4" id="KW-1185">Reference proteome</keyword>
<organism evidence="3 4">
    <name type="scientific">Acanthosepion pharaonis</name>
    <name type="common">Pharaoh cuttlefish</name>
    <name type="synonym">Sepia pharaonis</name>
    <dbReference type="NCBI Taxonomy" id="158019"/>
    <lineage>
        <taxon>Eukaryota</taxon>
        <taxon>Metazoa</taxon>
        <taxon>Spiralia</taxon>
        <taxon>Lophotrochozoa</taxon>
        <taxon>Mollusca</taxon>
        <taxon>Cephalopoda</taxon>
        <taxon>Coleoidea</taxon>
        <taxon>Decapodiformes</taxon>
        <taxon>Sepiida</taxon>
        <taxon>Sepiina</taxon>
        <taxon>Sepiidae</taxon>
        <taxon>Acanthosepion</taxon>
    </lineage>
</organism>
<evidence type="ECO:0000256" key="2">
    <source>
        <dbReference type="SAM" id="SignalP"/>
    </source>
</evidence>
<reference evidence="3" key="1">
    <citation type="submission" date="2021-01" db="EMBL/GenBank/DDBJ databases">
        <authorList>
            <person name="Li R."/>
            <person name="Bekaert M."/>
        </authorList>
    </citation>
    <scope>NUCLEOTIDE SEQUENCE</scope>
    <source>
        <strain evidence="3">Farmed</strain>
    </source>
</reference>
<keyword evidence="2" id="KW-0732">Signal</keyword>
<name>A0A812DR30_ACAPH</name>
<keyword evidence="1" id="KW-0472">Membrane</keyword>
<evidence type="ECO:0000313" key="3">
    <source>
        <dbReference type="EMBL" id="CAE1307724.1"/>
    </source>
</evidence>
<keyword evidence="1" id="KW-1133">Transmembrane helix</keyword>
<feature type="transmembrane region" description="Helical" evidence="1">
    <location>
        <begin position="168"/>
        <end position="188"/>
    </location>
</feature>
<feature type="transmembrane region" description="Helical" evidence="1">
    <location>
        <begin position="217"/>
        <end position="234"/>
    </location>
</feature>
<feature type="signal peptide" evidence="2">
    <location>
        <begin position="1"/>
        <end position="17"/>
    </location>
</feature>
<evidence type="ECO:0000256" key="1">
    <source>
        <dbReference type="SAM" id="Phobius"/>
    </source>
</evidence>
<feature type="chain" id="PRO_5032457107" description="NADH dehydrogenase subunit 2" evidence="2">
    <location>
        <begin position="18"/>
        <end position="295"/>
    </location>
</feature>
<evidence type="ECO:0000313" key="4">
    <source>
        <dbReference type="Proteomes" id="UP000597762"/>
    </source>
</evidence>
<sequence>MVPIFSFLLLFDSSVSCQRYSSIQILIFSLHKNYTFFHSNSPCIGSFLFHFSNLSATLSLIATLLALVPSCFIFPTFQLQFFLIATLLALQLSLHWFLPVSFFQPFSYTFSHSNSYCIGSFLSFILNLFTYTFSHSNSPCIGSFLSFILNLFTYTFSHSNSPCIGSFLFHFSNLSATPSLIATLLALVPSSQLSLHWFLPVSFFQPFSYTFSHSNSYSIGSFLSFILNLFTYTFSHSNSSCIGSFLSFILNLFTYTFSHSNSPCIGSFLFHFSNLSATPSLIATLIALVPSSVSF</sequence>
<feature type="transmembrane region" description="Helical" evidence="1">
    <location>
        <begin position="241"/>
        <end position="257"/>
    </location>
</feature>
<evidence type="ECO:0008006" key="5">
    <source>
        <dbReference type="Google" id="ProtNLM"/>
    </source>
</evidence>
<proteinExistence type="predicted"/>
<feature type="transmembrane region" description="Helical" evidence="1">
    <location>
        <begin position="54"/>
        <end position="74"/>
    </location>
</feature>
<dbReference type="Proteomes" id="UP000597762">
    <property type="component" value="Unassembled WGS sequence"/>
</dbReference>
<feature type="transmembrane region" description="Helical" evidence="1">
    <location>
        <begin position="269"/>
        <end position="289"/>
    </location>
</feature>
<comment type="caution">
    <text evidence="3">The sequence shown here is derived from an EMBL/GenBank/DDBJ whole genome shotgun (WGS) entry which is preliminary data.</text>
</comment>
<dbReference type="AlphaFoldDB" id="A0A812DR30"/>
<feature type="transmembrane region" description="Helical" evidence="1">
    <location>
        <begin position="140"/>
        <end position="156"/>
    </location>
</feature>
<keyword evidence="1" id="KW-0812">Transmembrane</keyword>
<gene>
    <name evidence="3" type="ORF">SPHA_59715</name>
</gene>